<dbReference type="EMBL" id="QUQM01000004">
    <property type="protein sequence ID" value="KAA8647867.1"/>
    <property type="molecule type" value="Genomic_DNA"/>
</dbReference>
<evidence type="ECO:0000313" key="1">
    <source>
        <dbReference type="EMBL" id="KAA8647867.1"/>
    </source>
</evidence>
<proteinExistence type="predicted"/>
<evidence type="ECO:0000313" key="3">
    <source>
        <dbReference type="Proteomes" id="UP000308092"/>
    </source>
</evidence>
<protein>
    <submittedName>
        <fullName evidence="2">Uncharacterized protein</fullName>
    </submittedName>
</protein>
<dbReference type="Proteomes" id="UP000308092">
    <property type="component" value="Unassembled WGS sequence"/>
</dbReference>
<reference evidence="2 3" key="1">
    <citation type="submission" date="2019-03" db="EMBL/GenBank/DDBJ databases">
        <title>The genome sequence of a newly discovered highly antifungal drug resistant Aspergillus species, Aspergillus tanneri NIH 1004.</title>
        <authorList>
            <person name="Mounaud S."/>
            <person name="Singh I."/>
            <person name="Joardar V."/>
            <person name="Pakala S."/>
            <person name="Pakala S."/>
            <person name="Venepally P."/>
            <person name="Hoover J."/>
            <person name="Nierman W."/>
            <person name="Chung J."/>
            <person name="Losada L."/>
        </authorList>
    </citation>
    <scope>NUCLEOTIDE SEQUENCE [LARGE SCALE GENOMIC DNA]</scope>
    <source>
        <strain evidence="2 3">NIH1004</strain>
    </source>
</reference>
<dbReference type="OrthoDB" id="5872154at2759"/>
<sequence>MTIKRRPTGSPESYPKDFVEVCDHVYERLRQEQLMLRRRLLELDNFIFGRPDWKAVVLGEQEVVGTKSHGAVRVLCGHEIHWLPNVVRPDPEGQVTLHVPTEMAQWFKIAMKAKLGASVDSLLIISEIHDACVLLPLAAVSYCQDTSHGQSTCDNIAASFLILSLKQPNKGFRATEDEVLILLNPDSTVRFVEAATKGQKLSFKPQWYCFPAILASIWDTLPTSKIGNSAQSVFQHYGDLNDRPAVPGRRY</sequence>
<dbReference type="AlphaFoldDB" id="A0A4S3J305"/>
<accession>A0A4S3J305</accession>
<name>A0A4S3J305_9EURO</name>
<organism evidence="2 3">
    <name type="scientific">Aspergillus tanneri</name>
    <dbReference type="NCBI Taxonomy" id="1220188"/>
    <lineage>
        <taxon>Eukaryota</taxon>
        <taxon>Fungi</taxon>
        <taxon>Dikarya</taxon>
        <taxon>Ascomycota</taxon>
        <taxon>Pezizomycotina</taxon>
        <taxon>Eurotiomycetes</taxon>
        <taxon>Eurotiomycetidae</taxon>
        <taxon>Eurotiales</taxon>
        <taxon>Aspergillaceae</taxon>
        <taxon>Aspergillus</taxon>
        <taxon>Aspergillus subgen. Circumdati</taxon>
    </lineage>
</organism>
<dbReference type="GeneID" id="54329271"/>
<dbReference type="EMBL" id="SOSA01000695">
    <property type="protein sequence ID" value="THC89186.1"/>
    <property type="molecule type" value="Genomic_DNA"/>
</dbReference>
<comment type="caution">
    <text evidence="2">The sequence shown here is derived from an EMBL/GenBank/DDBJ whole genome shotgun (WGS) entry which is preliminary data.</text>
</comment>
<evidence type="ECO:0000313" key="4">
    <source>
        <dbReference type="Proteomes" id="UP000324241"/>
    </source>
</evidence>
<reference evidence="1 4" key="2">
    <citation type="submission" date="2019-08" db="EMBL/GenBank/DDBJ databases">
        <title>The genome sequence of a newly discovered highly antifungal drug resistant Aspergillus species, Aspergillus tanneri NIH 1004.</title>
        <authorList>
            <person name="Mounaud S."/>
            <person name="Singh I."/>
            <person name="Joardar V."/>
            <person name="Pakala S."/>
            <person name="Pakala S."/>
            <person name="Venepally P."/>
            <person name="Chung J.K."/>
            <person name="Losada L."/>
            <person name="Nierman W.C."/>
        </authorList>
    </citation>
    <scope>NUCLEOTIDE SEQUENCE [LARGE SCALE GENOMIC DNA]</scope>
    <source>
        <strain evidence="1 4">NIH1004</strain>
    </source>
</reference>
<gene>
    <name evidence="1" type="ORF">ATNIH1004_006569</name>
    <name evidence="2" type="ORF">EYZ11_011373</name>
</gene>
<dbReference type="VEuPathDB" id="FungiDB:EYZ11_011373"/>
<dbReference type="RefSeq" id="XP_033427228.1">
    <property type="nucleotide sequence ID" value="XM_033571196.1"/>
</dbReference>
<evidence type="ECO:0000313" key="2">
    <source>
        <dbReference type="EMBL" id="THC89186.1"/>
    </source>
</evidence>
<keyword evidence="3" id="KW-1185">Reference proteome</keyword>
<dbReference type="Proteomes" id="UP000324241">
    <property type="component" value="Unassembled WGS sequence"/>
</dbReference>